<proteinExistence type="predicted"/>
<reference evidence="2" key="1">
    <citation type="journal article" date="2016" name="Sci. Rep.">
        <title>Molecular characterization of firefly nuptial gifts: a multi-omics approach sheds light on postcopulatory sexual selection.</title>
        <authorList>
            <person name="Al-Wathiqui N."/>
            <person name="Fallon T.R."/>
            <person name="South A."/>
            <person name="Weng J.K."/>
            <person name="Lewis S.M."/>
        </authorList>
    </citation>
    <scope>NUCLEOTIDE SEQUENCE</scope>
</reference>
<protein>
    <submittedName>
        <fullName evidence="2">Uncharacterized protein</fullName>
    </submittedName>
</protein>
<evidence type="ECO:0000256" key="1">
    <source>
        <dbReference type="SAM" id="MobiDB-lite"/>
    </source>
</evidence>
<dbReference type="AlphaFoldDB" id="A0A1Y1ML82"/>
<sequence length="145" mass="17228">MLIKLYQDGKMCAELTFGSLGNQRNDFKLSDQNKKVLHRQRLFLSAIVDLHRGSRRRVRQTIYAFDTIYHDLKYAIRYKHKNKKIGVMRAWYTKCAKPTLTFDTNRVNRVRVCFISHKRSKNPRSPSESALSKRKPKEGEIDQYY</sequence>
<name>A0A1Y1ML82_PHOPY</name>
<accession>A0A1Y1ML82</accession>
<feature type="region of interest" description="Disordered" evidence="1">
    <location>
        <begin position="118"/>
        <end position="145"/>
    </location>
</feature>
<organism evidence="2">
    <name type="scientific">Photinus pyralis</name>
    <name type="common">Common eastern firefly</name>
    <name type="synonym">Lampyris pyralis</name>
    <dbReference type="NCBI Taxonomy" id="7054"/>
    <lineage>
        <taxon>Eukaryota</taxon>
        <taxon>Metazoa</taxon>
        <taxon>Ecdysozoa</taxon>
        <taxon>Arthropoda</taxon>
        <taxon>Hexapoda</taxon>
        <taxon>Insecta</taxon>
        <taxon>Pterygota</taxon>
        <taxon>Neoptera</taxon>
        <taxon>Endopterygota</taxon>
        <taxon>Coleoptera</taxon>
        <taxon>Polyphaga</taxon>
        <taxon>Elateriformia</taxon>
        <taxon>Elateroidea</taxon>
        <taxon>Lampyridae</taxon>
        <taxon>Lampyrinae</taxon>
        <taxon>Photinus</taxon>
    </lineage>
</organism>
<evidence type="ECO:0000313" key="2">
    <source>
        <dbReference type="EMBL" id="JAV86451.1"/>
    </source>
</evidence>
<dbReference type="EMBL" id="GEZM01028113">
    <property type="protein sequence ID" value="JAV86451.1"/>
    <property type="molecule type" value="Transcribed_RNA"/>
</dbReference>